<protein>
    <submittedName>
        <fullName evidence="1">Uncharacterized protein</fullName>
    </submittedName>
</protein>
<sequence length="130" mass="14517">MQMRDRRFLVVDLLHRSSPTAKAAGILSSHISLAMTCLGAISWLPYTLSFIVISAALHDLIFLSYCLDRAPRLALPVFEFGLVADVASSNRRLRHFVAVVGQLEDLSRRLLMNPAYRGFQPVISQFTPSD</sequence>
<organism evidence="1 2">
    <name type="scientific">Obba rivulosa</name>
    <dbReference type="NCBI Taxonomy" id="1052685"/>
    <lineage>
        <taxon>Eukaryota</taxon>
        <taxon>Fungi</taxon>
        <taxon>Dikarya</taxon>
        <taxon>Basidiomycota</taxon>
        <taxon>Agaricomycotina</taxon>
        <taxon>Agaricomycetes</taxon>
        <taxon>Polyporales</taxon>
        <taxon>Gelatoporiaceae</taxon>
        <taxon>Obba</taxon>
    </lineage>
</organism>
<reference evidence="1 2" key="1">
    <citation type="submission" date="2016-07" db="EMBL/GenBank/DDBJ databases">
        <title>Draft genome of the white-rot fungus Obba rivulosa 3A-2.</title>
        <authorList>
            <consortium name="DOE Joint Genome Institute"/>
            <person name="Miettinen O."/>
            <person name="Riley R."/>
            <person name="Acob R."/>
            <person name="Barry K."/>
            <person name="Cullen D."/>
            <person name="De Vries R."/>
            <person name="Hainaut M."/>
            <person name="Hatakka A."/>
            <person name="Henrissat B."/>
            <person name="Hilden K."/>
            <person name="Kuo R."/>
            <person name="Labutti K."/>
            <person name="Lipzen A."/>
            <person name="Makela M.R."/>
            <person name="Sandor L."/>
            <person name="Spatafora J.W."/>
            <person name="Grigoriev I.V."/>
            <person name="Hibbett D.S."/>
        </authorList>
    </citation>
    <scope>NUCLEOTIDE SEQUENCE [LARGE SCALE GENOMIC DNA]</scope>
    <source>
        <strain evidence="1 2">3A-2</strain>
    </source>
</reference>
<proteinExistence type="predicted"/>
<keyword evidence="2" id="KW-1185">Reference proteome</keyword>
<dbReference type="EMBL" id="KV722349">
    <property type="protein sequence ID" value="OCH93907.1"/>
    <property type="molecule type" value="Genomic_DNA"/>
</dbReference>
<gene>
    <name evidence="1" type="ORF">OBBRIDRAFT_238219</name>
</gene>
<evidence type="ECO:0000313" key="1">
    <source>
        <dbReference type="EMBL" id="OCH93907.1"/>
    </source>
</evidence>
<name>A0A8E2J5S4_9APHY</name>
<dbReference type="Proteomes" id="UP000250043">
    <property type="component" value="Unassembled WGS sequence"/>
</dbReference>
<evidence type="ECO:0000313" key="2">
    <source>
        <dbReference type="Proteomes" id="UP000250043"/>
    </source>
</evidence>
<dbReference type="AlphaFoldDB" id="A0A8E2J5S4"/>
<accession>A0A8E2J5S4</accession>